<reference evidence="4" key="1">
    <citation type="journal article" date="2023" name="Mar. Drugs">
        <title>Gemmata algarum, a Novel Planctomycete Isolated from an Algal Mat, Displays Antimicrobial Activity.</title>
        <authorList>
            <person name="Kumar G."/>
            <person name="Kallscheuer N."/>
            <person name="Kashif M."/>
            <person name="Ahamad S."/>
            <person name="Jagadeeshwari U."/>
            <person name="Pannikurungottu S."/>
            <person name="Haufschild T."/>
            <person name="Kabuu M."/>
            <person name="Sasikala C."/>
            <person name="Jogler C."/>
            <person name="Ramana C."/>
        </authorList>
    </citation>
    <scope>NUCLEOTIDE SEQUENCE [LARGE SCALE GENOMIC DNA]</scope>
    <source>
        <strain evidence="4">JC673</strain>
    </source>
</reference>
<dbReference type="EMBL" id="JAXBLV010000189">
    <property type="protein sequence ID" value="MDY3561187.1"/>
    <property type="molecule type" value="Genomic_DNA"/>
</dbReference>
<keyword evidence="4" id="KW-1185">Reference proteome</keyword>
<organism evidence="3 4">
    <name type="scientific">Gemmata algarum</name>
    <dbReference type="NCBI Taxonomy" id="2975278"/>
    <lineage>
        <taxon>Bacteria</taxon>
        <taxon>Pseudomonadati</taxon>
        <taxon>Planctomycetota</taxon>
        <taxon>Planctomycetia</taxon>
        <taxon>Gemmatales</taxon>
        <taxon>Gemmataceae</taxon>
        <taxon>Gemmata</taxon>
    </lineage>
</organism>
<dbReference type="RefSeq" id="WP_320687641.1">
    <property type="nucleotide sequence ID" value="NZ_JAXBLV010000189.1"/>
</dbReference>
<accession>A0ABU5F0T0</accession>
<feature type="signal peptide" evidence="2">
    <location>
        <begin position="1"/>
        <end position="20"/>
    </location>
</feature>
<name>A0ABU5F0T0_9BACT</name>
<protein>
    <recommendedName>
        <fullName evidence="5">NolW-like domain-containing protein</fullName>
    </recommendedName>
</protein>
<keyword evidence="2" id="KW-0732">Signal</keyword>
<feature type="region of interest" description="Disordered" evidence="1">
    <location>
        <begin position="366"/>
        <end position="385"/>
    </location>
</feature>
<feature type="chain" id="PRO_5046158500" description="NolW-like domain-containing protein" evidence="2">
    <location>
        <begin position="21"/>
        <end position="385"/>
    </location>
</feature>
<sequence>MSRLVWLVIACGLVLAPGFANDTKTLPKQNRAADLLAARLKQKVKIDGSKIGAKTLTEVLGEIGKSHDISFVLLENEFKSQQVVNIKDKVSAVKQLDTDGLTVAEFLGAWLPGLGATYQLRPDYVEVIPLRTARADVAPAKKGDPVEQLLATLANTEVDLENKNLNETPLFELLGFLSKKYSLVFAVNESAFKAEGFPNVREERPTVTTTALRGQSLHQHLSMVLESFGATYLVKNGVIEIVPVRHAAVVAKAPLDTSAISDTGGRPRLKEPLVSMVVKEKTLNDTVARLAETYDLTVIVSPQAGDAKLGLVSARMLNTPADRAIELLAVQCDLRVVRKGGVYLITSKEQASELFNEKLERERQKIELERLREAPAAPQPPAPKM</sequence>
<evidence type="ECO:0000256" key="1">
    <source>
        <dbReference type="SAM" id="MobiDB-lite"/>
    </source>
</evidence>
<proteinExistence type="predicted"/>
<evidence type="ECO:0000313" key="3">
    <source>
        <dbReference type="EMBL" id="MDY3561187.1"/>
    </source>
</evidence>
<gene>
    <name evidence="3" type="ORF">R5W23_002449</name>
</gene>
<evidence type="ECO:0000256" key="2">
    <source>
        <dbReference type="SAM" id="SignalP"/>
    </source>
</evidence>
<dbReference type="Proteomes" id="UP001272242">
    <property type="component" value="Unassembled WGS sequence"/>
</dbReference>
<evidence type="ECO:0008006" key="5">
    <source>
        <dbReference type="Google" id="ProtNLM"/>
    </source>
</evidence>
<comment type="caution">
    <text evidence="3">The sequence shown here is derived from an EMBL/GenBank/DDBJ whole genome shotgun (WGS) entry which is preliminary data.</text>
</comment>
<evidence type="ECO:0000313" key="4">
    <source>
        <dbReference type="Proteomes" id="UP001272242"/>
    </source>
</evidence>